<keyword evidence="8" id="KW-0175">Coiled coil</keyword>
<keyword evidence="2" id="KW-0158">Chromosome</keyword>
<dbReference type="EMBL" id="AFYH01048973">
    <property type="status" value="NOT_ANNOTATED_CDS"/>
    <property type="molecule type" value="Genomic_DNA"/>
</dbReference>
<sequence>MDFQSCTQIFEEQIKNYTGDDPLNLWDRYVQWAEETLPAEERGNLAPLLERLITIFLQDKRYLNDARFINHCLKFAHFISDPYEFYSYLQCQGIGTRTAAFYMAWAQQFEMNGKLQQADAIFQLAIQSQAQPIDTLHYQYRLFQARASQNPFSTQGVAREPLGSSQVLNPVVPPPVTTPEKELDFLDVARLKKKSPKSNWPSQKQEVNLQANGNKFIRTHLSTLAPPLLICTYIYLRDVSMYCKNNLISGDSELSFEEYRAKIYLKKYEQKQQIQVWEKEKEHFQKKQQEATEQAMLEQRLEELHIQLKTLKGQQIESNAPAQQPLVVQEMPLGHENALMEGPTASSVPADRLTLNISAQSQVWQEVKTSPTQSSSSCSALATGSSSHSCLGTTAAESCPKLPSASFVLNEQKESKSDWESRNSQNPVQALPNFTTSVVASESVCHTAADSIHEHSIQNQKDKVSHAGNSSGCFGNTSRVTPNTSFGLVQASPSVVQPSPTVHTKEALGFIMNMFQASAVPELQREDSHALLQQAEEESDTFCIKKSSNYSSQVSSGILANVQPAPASFCVFEDVNNKENEGLSKNQKPTELKAFGERLGLRAIGKPRASTQIAESLTEDYTVWGLRNKTLAPSPNSTRDFAAAAHLASTPFHGPALQSWEILEDQENAVVSNGGHFAFDSVEEKYKQLSKARKLSPIQEQNLESTKLSLATSFVAPTPDSNQLGAKELSLTEKITLTEQRLAACKLSRTIYQPGTGVWGTPHWCLCWGIMDIYVQFSWICINNMPGYYVIVDNPWDDDLIKCLLSELPKPLSSCPDCYTWKAKLPAVKPKMALSLGNQSFQVDCLLGEGAFAQVYQASVLDVKDFKNSQKVILKVQKTASPWEFYIGSQLTERLKPSLRHLFINFYSAHFFHTGSILVGELYSFGTLLNTMNLYKKIIEKVMPQPLVIYFAISILYMVEQLHSIGIIHGDIKPDNFILGERFLDNDPCVVDCSSHGLSLIDLGQSIDLRLFPAGTAFMAKCETSGFQCVEMLTKKPWTYQVDYYGIAGTVYCMLFGTYMKVHNEKGVWKPNAVFKRYMTHHTEMWTDFFHTLLNVPDCQTLPSLGFLREKLLAVFQEHYSSKIKSLRNRLVVLLLENKRSRK</sequence>
<dbReference type="PANTHER" id="PTHR14030">
    <property type="entry name" value="MITOTIC CHECKPOINT SERINE/THREONINE-PROTEIN KINASE BUB1"/>
    <property type="match status" value="1"/>
</dbReference>
<keyword evidence="12" id="KW-1185">Reference proteome</keyword>
<dbReference type="PANTHER" id="PTHR14030:SF26">
    <property type="entry name" value="MITOTIC CHECKPOINT SERINE_THREONINE-PROTEIN KINASE BUB1"/>
    <property type="match status" value="1"/>
</dbReference>
<dbReference type="EMBL" id="AFYH01048974">
    <property type="status" value="NOT_ANNOTATED_CDS"/>
    <property type="molecule type" value="Genomic_DNA"/>
</dbReference>
<dbReference type="Pfam" id="PF08311">
    <property type="entry name" value="Mad3_BUB1_I"/>
    <property type="match status" value="1"/>
</dbReference>
<reference evidence="11" key="2">
    <citation type="submission" date="2025-08" db="UniProtKB">
        <authorList>
            <consortium name="Ensembl"/>
        </authorList>
    </citation>
    <scope>IDENTIFICATION</scope>
</reference>
<dbReference type="FunFam" id="1.10.510.10:FF:000390">
    <property type="entry name" value="Mitotic checkpoint serine/threonine-protein kinase BUB1"/>
    <property type="match status" value="1"/>
</dbReference>
<keyword evidence="3 7" id="KW-0547">Nucleotide-binding</keyword>
<dbReference type="PROSITE" id="PS00108">
    <property type="entry name" value="PROTEIN_KINASE_ST"/>
    <property type="match status" value="1"/>
</dbReference>
<keyword evidence="5 7" id="KW-0067">ATP-binding</keyword>
<name>H3BC50_LATCH</name>
<dbReference type="InterPro" id="IPR017441">
    <property type="entry name" value="Protein_kinase_ATP_BS"/>
</dbReference>
<gene>
    <name evidence="11" type="primary">BUB1</name>
</gene>
<dbReference type="GO" id="GO:0051754">
    <property type="term" value="P:meiotic sister chromatid cohesion, centromeric"/>
    <property type="evidence" value="ECO:0007669"/>
    <property type="project" value="TreeGrafter"/>
</dbReference>
<dbReference type="GO" id="GO:0000776">
    <property type="term" value="C:kinetochore"/>
    <property type="evidence" value="ECO:0007669"/>
    <property type="project" value="UniProtKB-KW"/>
</dbReference>
<dbReference type="Gene3D" id="6.10.130.20">
    <property type="match status" value="1"/>
</dbReference>
<dbReference type="InterPro" id="IPR013212">
    <property type="entry name" value="Mad3/Bub1_I"/>
</dbReference>
<dbReference type="EMBL" id="AFYH01048967">
    <property type="status" value="NOT_ANNOTATED_CDS"/>
    <property type="molecule type" value="Genomic_DNA"/>
</dbReference>
<keyword evidence="4" id="KW-0995">Kinetochore</keyword>
<dbReference type="SUPFAM" id="SSF56112">
    <property type="entry name" value="Protein kinase-like (PK-like)"/>
    <property type="match status" value="1"/>
</dbReference>
<keyword evidence="6" id="KW-0137">Centromere</keyword>
<dbReference type="GO" id="GO:0005634">
    <property type="term" value="C:nucleus"/>
    <property type="evidence" value="ECO:0007669"/>
    <property type="project" value="TreeGrafter"/>
</dbReference>
<dbReference type="GO" id="GO:0004672">
    <property type="term" value="F:protein kinase activity"/>
    <property type="evidence" value="ECO:0007669"/>
    <property type="project" value="InterPro"/>
</dbReference>
<dbReference type="GO" id="GO:0007094">
    <property type="term" value="P:mitotic spindle assembly checkpoint signaling"/>
    <property type="evidence" value="ECO:0007669"/>
    <property type="project" value="InterPro"/>
</dbReference>
<dbReference type="SMART" id="SM00777">
    <property type="entry name" value="Mad3_BUB1_I"/>
    <property type="match status" value="1"/>
</dbReference>
<evidence type="ECO:0000256" key="7">
    <source>
        <dbReference type="PROSITE-ProRule" id="PRU10141"/>
    </source>
</evidence>
<evidence type="ECO:0000259" key="9">
    <source>
        <dbReference type="PROSITE" id="PS50011"/>
    </source>
</evidence>
<evidence type="ECO:0000256" key="5">
    <source>
        <dbReference type="ARBA" id="ARBA00022840"/>
    </source>
</evidence>
<dbReference type="InterPro" id="IPR015661">
    <property type="entry name" value="Bub1/Mad3"/>
</dbReference>
<comment type="subcellular location">
    <subcellularLocation>
        <location evidence="1">Chromosome</location>
        <location evidence="1">Centromere</location>
        <location evidence="1">Kinetochore</location>
    </subcellularLocation>
</comment>
<evidence type="ECO:0000313" key="11">
    <source>
        <dbReference type="Ensembl" id="ENSLACP00000019471.1"/>
    </source>
</evidence>
<organism evidence="11 12">
    <name type="scientific">Latimeria chalumnae</name>
    <name type="common">Coelacanth</name>
    <dbReference type="NCBI Taxonomy" id="7897"/>
    <lineage>
        <taxon>Eukaryota</taxon>
        <taxon>Metazoa</taxon>
        <taxon>Chordata</taxon>
        <taxon>Craniata</taxon>
        <taxon>Vertebrata</taxon>
        <taxon>Euteleostomi</taxon>
        <taxon>Coelacanthiformes</taxon>
        <taxon>Coelacanthidae</taxon>
        <taxon>Latimeria</taxon>
    </lineage>
</organism>
<dbReference type="PROSITE" id="PS50011">
    <property type="entry name" value="PROTEIN_KINASE_DOM"/>
    <property type="match status" value="1"/>
</dbReference>
<protein>
    <submittedName>
        <fullName evidence="11">BUB1 mitotic checkpoint serine/threonine kinase</fullName>
    </submittedName>
</protein>
<dbReference type="EMBL" id="AFYH01048972">
    <property type="status" value="NOT_ANNOTATED_CDS"/>
    <property type="molecule type" value="Genomic_DNA"/>
</dbReference>
<evidence type="ECO:0000256" key="4">
    <source>
        <dbReference type="ARBA" id="ARBA00022838"/>
    </source>
</evidence>
<evidence type="ECO:0000259" key="10">
    <source>
        <dbReference type="PROSITE" id="PS51489"/>
    </source>
</evidence>
<evidence type="ECO:0000256" key="6">
    <source>
        <dbReference type="ARBA" id="ARBA00023328"/>
    </source>
</evidence>
<dbReference type="Gene3D" id="1.25.40.430">
    <property type="match status" value="1"/>
</dbReference>
<dbReference type="PROSITE" id="PS00107">
    <property type="entry name" value="PROTEIN_KINASE_ATP"/>
    <property type="match status" value="1"/>
</dbReference>
<dbReference type="AlphaFoldDB" id="H3BC50"/>
<dbReference type="SMART" id="SM00220">
    <property type="entry name" value="S_TKc"/>
    <property type="match status" value="1"/>
</dbReference>
<dbReference type="Pfam" id="PF00069">
    <property type="entry name" value="Pkinase"/>
    <property type="match status" value="1"/>
</dbReference>
<dbReference type="Ensembl" id="ENSLACT00000019608.1">
    <property type="protein sequence ID" value="ENSLACP00000019471.1"/>
    <property type="gene ID" value="ENSLACG00000017122.2"/>
</dbReference>
<evidence type="ECO:0000313" key="12">
    <source>
        <dbReference type="Proteomes" id="UP000008672"/>
    </source>
</evidence>
<evidence type="ECO:0000256" key="1">
    <source>
        <dbReference type="ARBA" id="ARBA00004629"/>
    </source>
</evidence>
<reference evidence="11" key="3">
    <citation type="submission" date="2025-09" db="UniProtKB">
        <authorList>
            <consortium name="Ensembl"/>
        </authorList>
    </citation>
    <scope>IDENTIFICATION</scope>
</reference>
<dbReference type="GO" id="GO:0005524">
    <property type="term" value="F:ATP binding"/>
    <property type="evidence" value="ECO:0007669"/>
    <property type="project" value="UniProtKB-UniRule"/>
</dbReference>
<feature type="binding site" evidence="7">
    <location>
        <position position="875"/>
    </location>
    <ligand>
        <name>ATP</name>
        <dbReference type="ChEBI" id="CHEBI:30616"/>
    </ligand>
</feature>
<dbReference type="EMBL" id="AFYH01048975">
    <property type="status" value="NOT_ANNOTATED_CDS"/>
    <property type="molecule type" value="Genomic_DNA"/>
</dbReference>
<feature type="domain" description="Protein kinase" evidence="9">
    <location>
        <begin position="841"/>
        <end position="1143"/>
    </location>
</feature>
<dbReference type="InterPro" id="IPR011009">
    <property type="entry name" value="Kinase-like_dom_sf"/>
</dbReference>
<feature type="domain" description="BUB1 N-terminal" evidence="10">
    <location>
        <begin position="10"/>
        <end position="165"/>
    </location>
</feature>
<dbReference type="EMBL" id="AFYH01048969">
    <property type="status" value="NOT_ANNOTATED_CDS"/>
    <property type="molecule type" value="Genomic_DNA"/>
</dbReference>
<evidence type="ECO:0000256" key="8">
    <source>
        <dbReference type="SAM" id="Coils"/>
    </source>
</evidence>
<proteinExistence type="predicted"/>
<reference evidence="12" key="1">
    <citation type="submission" date="2011-08" db="EMBL/GenBank/DDBJ databases">
        <title>The draft genome of Latimeria chalumnae.</title>
        <authorList>
            <person name="Di Palma F."/>
            <person name="Alfoldi J."/>
            <person name="Johnson J."/>
            <person name="Berlin A."/>
            <person name="Gnerre S."/>
            <person name="Jaffe D."/>
            <person name="MacCallum I."/>
            <person name="Young S."/>
            <person name="Walker B.J."/>
            <person name="Lander E."/>
            <person name="Lindblad-Toh K."/>
        </authorList>
    </citation>
    <scope>NUCLEOTIDE SEQUENCE [LARGE SCALE GENOMIC DNA]</scope>
    <source>
        <strain evidence="12">Wild caught</strain>
    </source>
</reference>
<evidence type="ECO:0000256" key="2">
    <source>
        <dbReference type="ARBA" id="ARBA00022454"/>
    </source>
</evidence>
<feature type="coiled-coil region" evidence="8">
    <location>
        <begin position="274"/>
        <end position="314"/>
    </location>
</feature>
<dbReference type="Gene3D" id="1.10.510.10">
    <property type="entry name" value="Transferase(Phosphotransferase) domain 1"/>
    <property type="match status" value="1"/>
</dbReference>
<dbReference type="Proteomes" id="UP000008672">
    <property type="component" value="Unassembled WGS sequence"/>
</dbReference>
<dbReference type="EMBL" id="AFYH01048968">
    <property type="status" value="NOT_ANNOTATED_CDS"/>
    <property type="molecule type" value="Genomic_DNA"/>
</dbReference>
<dbReference type="InterPro" id="IPR000719">
    <property type="entry name" value="Prot_kinase_dom"/>
</dbReference>
<dbReference type="PROSITE" id="PS51489">
    <property type="entry name" value="BUB1_N"/>
    <property type="match status" value="1"/>
</dbReference>
<evidence type="ECO:0000256" key="3">
    <source>
        <dbReference type="ARBA" id="ARBA00022741"/>
    </source>
</evidence>
<accession>H3BC50</accession>
<dbReference type="InterPro" id="IPR008271">
    <property type="entry name" value="Ser/Thr_kinase_AS"/>
</dbReference>
<dbReference type="GeneTree" id="ENSGT00940000157865"/>
<dbReference type="EMBL" id="AFYH01048971">
    <property type="status" value="NOT_ANNOTATED_CDS"/>
    <property type="molecule type" value="Genomic_DNA"/>
</dbReference>
<dbReference type="EMBL" id="AFYH01048970">
    <property type="status" value="NOT_ANNOTATED_CDS"/>
    <property type="molecule type" value="Genomic_DNA"/>
</dbReference>